<dbReference type="Proteomes" id="UP001241848">
    <property type="component" value="Unassembled WGS sequence"/>
</dbReference>
<name>A0ABT9FQM9_9BACL</name>
<keyword evidence="1" id="KW-0472">Membrane</keyword>
<dbReference type="EMBL" id="JAPCKK010000015">
    <property type="protein sequence ID" value="MDP4097036.1"/>
    <property type="molecule type" value="Genomic_DNA"/>
</dbReference>
<dbReference type="RefSeq" id="WP_305754665.1">
    <property type="nucleotide sequence ID" value="NZ_JAPCKK010000015.1"/>
</dbReference>
<evidence type="ECO:0000313" key="2">
    <source>
        <dbReference type="EMBL" id="MDP4097036.1"/>
    </source>
</evidence>
<evidence type="ECO:0000256" key="1">
    <source>
        <dbReference type="SAM" id="Phobius"/>
    </source>
</evidence>
<gene>
    <name evidence="2" type="ORF">OIN60_09665</name>
</gene>
<accession>A0ABT9FQM9</accession>
<evidence type="ECO:0000313" key="3">
    <source>
        <dbReference type="Proteomes" id="UP001241848"/>
    </source>
</evidence>
<proteinExistence type="predicted"/>
<keyword evidence="1" id="KW-0812">Transmembrane</keyword>
<feature type="transmembrane region" description="Helical" evidence="1">
    <location>
        <begin position="20"/>
        <end position="41"/>
    </location>
</feature>
<organism evidence="2 3">
    <name type="scientific">Paenibacillus zeirhizosphaerae</name>
    <dbReference type="NCBI Taxonomy" id="2987519"/>
    <lineage>
        <taxon>Bacteria</taxon>
        <taxon>Bacillati</taxon>
        <taxon>Bacillota</taxon>
        <taxon>Bacilli</taxon>
        <taxon>Bacillales</taxon>
        <taxon>Paenibacillaceae</taxon>
        <taxon>Paenibacillus</taxon>
    </lineage>
</organism>
<reference evidence="2 3" key="1">
    <citation type="submission" date="2022-10" db="EMBL/GenBank/DDBJ databases">
        <title>Paenibacillus description and whole genome data of maize root bacterial community.</title>
        <authorList>
            <person name="Marton D."/>
            <person name="Farkas M."/>
            <person name="Cserhati M."/>
        </authorList>
    </citation>
    <scope>NUCLEOTIDE SEQUENCE [LARGE SCALE GENOMIC DNA]</scope>
    <source>
        <strain evidence="2 3">P96</strain>
    </source>
</reference>
<sequence>MDHGGICLGLPVLSLRVSNLSFIMAAFVVFIAIMMFIVHIMTRILKKDPLLCYEKLSRTSHVITWPDKHRDNKSLQTTPM</sequence>
<keyword evidence="3" id="KW-1185">Reference proteome</keyword>
<comment type="caution">
    <text evidence="2">The sequence shown here is derived from an EMBL/GenBank/DDBJ whole genome shotgun (WGS) entry which is preliminary data.</text>
</comment>
<keyword evidence="1" id="KW-1133">Transmembrane helix</keyword>
<protein>
    <submittedName>
        <fullName evidence="2">Uncharacterized protein</fullName>
    </submittedName>
</protein>